<evidence type="ECO:0000313" key="13">
    <source>
        <dbReference type="EMBL" id="ATA85218.1"/>
    </source>
</evidence>
<keyword evidence="8 14" id="KW-0808">Transferase</keyword>
<dbReference type="EMBL" id="CP022385">
    <property type="protein sequence ID" value="ATA85218.1"/>
    <property type="molecule type" value="Genomic_DNA"/>
</dbReference>
<evidence type="ECO:0000256" key="9">
    <source>
        <dbReference type="ARBA" id="ARBA00022737"/>
    </source>
</evidence>
<dbReference type="PIRSF" id="PIRSF000498">
    <property type="entry name" value="Riboflavin_syn_A"/>
    <property type="match status" value="1"/>
</dbReference>
<evidence type="ECO:0000256" key="11">
    <source>
        <dbReference type="PROSITE-ProRule" id="PRU00524"/>
    </source>
</evidence>
<dbReference type="InterPro" id="IPR017938">
    <property type="entry name" value="Riboflavin_synthase-like_b-brl"/>
</dbReference>
<dbReference type="PANTHER" id="PTHR21098:SF12">
    <property type="entry name" value="RIBOFLAVIN SYNTHASE"/>
    <property type="match status" value="1"/>
</dbReference>
<keyword evidence="7" id="KW-0686">Riboflavin biosynthesis</keyword>
<evidence type="ECO:0000259" key="12">
    <source>
        <dbReference type="PROSITE" id="PS51177"/>
    </source>
</evidence>
<evidence type="ECO:0000313" key="15">
    <source>
        <dbReference type="Proteomes" id="UP000217301"/>
    </source>
</evidence>
<evidence type="ECO:0000313" key="14">
    <source>
        <dbReference type="EMBL" id="SQA74685.1"/>
    </source>
</evidence>
<accession>A0AAX2I8H2</accession>
<gene>
    <name evidence="14" type="primary">ribE</name>
    <name evidence="13" type="ORF">CGC55_12245</name>
    <name evidence="14" type="ORF">NCTC11653_00578</name>
</gene>
<protein>
    <recommendedName>
        <fullName evidence="6 10">Riboflavin synthase</fullName>
        <ecNumber evidence="5 10">2.5.1.9</ecNumber>
    </recommendedName>
</protein>
<evidence type="ECO:0000313" key="16">
    <source>
        <dbReference type="Proteomes" id="UP000249902"/>
    </source>
</evidence>
<sequence length="194" mass="21143">MFTGIIEEIGKIVRIEREQANLHLYVKSSFTNELKIDQSVAHNGVCLTVVAIDGDVYRVTAIAETLAKTHLGSLQVGDAVNLERGMLLNTRLDGHIVQGHTDQTGTCSAIQEEAGSTRFTFEYDPSTGNVVIEKGSITVNGVSLTVVDATRDSFSVAVIPYTLAHTNLQHLQIGSIVNLEFDVIGKYVARLMQR</sequence>
<dbReference type="FunFam" id="2.40.30.20:FF:000004">
    <property type="entry name" value="Riboflavin synthase, alpha subunit"/>
    <property type="match status" value="1"/>
</dbReference>
<keyword evidence="15" id="KW-1185">Reference proteome</keyword>
<evidence type="ECO:0000256" key="5">
    <source>
        <dbReference type="ARBA" id="ARBA00012827"/>
    </source>
</evidence>
<dbReference type="RefSeq" id="WP_002680462.1">
    <property type="nucleotide sequence ID" value="NZ_CP022385.1"/>
</dbReference>
<feature type="domain" description="Lumazine-binding" evidence="12">
    <location>
        <begin position="1"/>
        <end position="95"/>
    </location>
</feature>
<dbReference type="AlphaFoldDB" id="A0AAX2I8H2"/>
<dbReference type="InterPro" id="IPR023366">
    <property type="entry name" value="ATP_synth_asu-like_sf"/>
</dbReference>
<comment type="function">
    <text evidence="2">Catalyzes the dismutation of two molecules of 6,7-dimethyl-8-ribityllumazine, resulting in the formation of riboflavin and 5-amino-6-(D-ribitylamino)uracil.</text>
</comment>
<dbReference type="NCBIfam" id="TIGR00187">
    <property type="entry name" value="ribE"/>
    <property type="match status" value="1"/>
</dbReference>
<dbReference type="Proteomes" id="UP000217301">
    <property type="component" value="Chromosome"/>
</dbReference>
<keyword evidence="9" id="KW-0677">Repeat</keyword>
<comment type="catalytic activity">
    <reaction evidence="1">
        <text>2 6,7-dimethyl-8-(1-D-ribityl)lumazine + H(+) = 5-amino-6-(D-ribitylamino)uracil + riboflavin</text>
        <dbReference type="Rhea" id="RHEA:20772"/>
        <dbReference type="ChEBI" id="CHEBI:15378"/>
        <dbReference type="ChEBI" id="CHEBI:15934"/>
        <dbReference type="ChEBI" id="CHEBI:57986"/>
        <dbReference type="ChEBI" id="CHEBI:58201"/>
        <dbReference type="EC" id="2.5.1.9"/>
    </reaction>
</comment>
<dbReference type="NCBIfam" id="NF006767">
    <property type="entry name" value="PRK09289.1"/>
    <property type="match status" value="1"/>
</dbReference>
<reference evidence="15" key="2">
    <citation type="submission" date="2017-06" db="EMBL/GenBank/DDBJ databases">
        <title>Capnocytophaga spp. assemblies.</title>
        <authorList>
            <person name="Gulvik C.A."/>
        </authorList>
    </citation>
    <scope>NUCLEOTIDE SEQUENCE [LARGE SCALE GENOMIC DNA]</scope>
    <source>
        <strain evidence="15">KC1668</strain>
    </source>
</reference>
<evidence type="ECO:0000256" key="10">
    <source>
        <dbReference type="NCBIfam" id="TIGR00187"/>
    </source>
</evidence>
<dbReference type="PANTHER" id="PTHR21098">
    <property type="entry name" value="RIBOFLAVIN SYNTHASE ALPHA CHAIN"/>
    <property type="match status" value="1"/>
</dbReference>
<dbReference type="InterPro" id="IPR001783">
    <property type="entry name" value="Lumazine-bd"/>
</dbReference>
<dbReference type="CDD" id="cd00402">
    <property type="entry name" value="Riboflavin_synthase_like"/>
    <property type="match status" value="1"/>
</dbReference>
<dbReference type="PROSITE" id="PS51177">
    <property type="entry name" value="LUMAZINE_BIND"/>
    <property type="match status" value="2"/>
</dbReference>
<dbReference type="GO" id="GO:0009231">
    <property type="term" value="P:riboflavin biosynthetic process"/>
    <property type="evidence" value="ECO:0007669"/>
    <property type="project" value="UniProtKB-KW"/>
</dbReference>
<evidence type="ECO:0000256" key="6">
    <source>
        <dbReference type="ARBA" id="ARBA00013950"/>
    </source>
</evidence>
<evidence type="ECO:0000256" key="1">
    <source>
        <dbReference type="ARBA" id="ARBA00000968"/>
    </source>
</evidence>
<reference evidence="14 16" key="3">
    <citation type="submission" date="2018-06" db="EMBL/GenBank/DDBJ databases">
        <authorList>
            <consortium name="Pathogen Informatics"/>
            <person name="Doyle S."/>
        </authorList>
    </citation>
    <scope>NUCLEOTIDE SEQUENCE [LARGE SCALE GENOMIC DNA]</scope>
    <source>
        <strain evidence="14 16">NCTC11653</strain>
    </source>
</reference>
<evidence type="ECO:0000256" key="2">
    <source>
        <dbReference type="ARBA" id="ARBA00002803"/>
    </source>
</evidence>
<dbReference type="EC" id="2.5.1.9" evidence="5 10"/>
<evidence type="ECO:0000256" key="7">
    <source>
        <dbReference type="ARBA" id="ARBA00022619"/>
    </source>
</evidence>
<name>A0AAX2I8H2_CAPSP</name>
<dbReference type="GO" id="GO:0004746">
    <property type="term" value="F:riboflavin synthase activity"/>
    <property type="evidence" value="ECO:0007669"/>
    <property type="project" value="UniProtKB-UniRule"/>
</dbReference>
<dbReference type="Proteomes" id="UP000249902">
    <property type="component" value="Unassembled WGS sequence"/>
</dbReference>
<dbReference type="EMBL" id="UAVP01000003">
    <property type="protein sequence ID" value="SQA74685.1"/>
    <property type="molecule type" value="Genomic_DNA"/>
</dbReference>
<dbReference type="KEGG" id="cspu:CGC55_12245"/>
<dbReference type="SUPFAM" id="SSF63380">
    <property type="entry name" value="Riboflavin synthase domain-like"/>
    <property type="match status" value="2"/>
</dbReference>
<feature type="repeat" description="Lumazine-binding" evidence="11">
    <location>
        <begin position="96"/>
        <end position="192"/>
    </location>
</feature>
<feature type="repeat" description="Lumazine-binding" evidence="11">
    <location>
        <begin position="1"/>
        <end position="95"/>
    </location>
</feature>
<evidence type="ECO:0000256" key="4">
    <source>
        <dbReference type="ARBA" id="ARBA00011233"/>
    </source>
</evidence>
<comment type="pathway">
    <text evidence="3">Cofactor biosynthesis; riboflavin biosynthesis; riboflavin from 2-hydroxy-3-oxobutyl phosphate and 5-amino-6-(D-ribitylamino)uracil: step 2/2.</text>
</comment>
<evidence type="ECO:0000256" key="8">
    <source>
        <dbReference type="ARBA" id="ARBA00022679"/>
    </source>
</evidence>
<reference evidence="13" key="1">
    <citation type="journal article" date="2017" name="Genome Announc.">
        <title>Twelve Complete Reference Genomes of Clinical Isolates in the Capnocytophaga Genus.</title>
        <authorList>
            <person name="Villarma A."/>
            <person name="Gulvik C.A."/>
            <person name="Rowe L.A."/>
            <person name="Sheth M."/>
            <person name="Juieng P."/>
            <person name="Nicholson A.C."/>
            <person name="Loparev V.N."/>
            <person name="McQuiston J.R."/>
        </authorList>
    </citation>
    <scope>NUCLEOTIDE SEQUENCE</scope>
    <source>
        <strain evidence="13">KC1668</strain>
    </source>
</reference>
<comment type="subunit">
    <text evidence="4">Homotrimer.</text>
</comment>
<dbReference type="InterPro" id="IPR026017">
    <property type="entry name" value="Lumazine-bd_dom"/>
</dbReference>
<proteinExistence type="predicted"/>
<dbReference type="Gene3D" id="2.40.30.20">
    <property type="match status" value="2"/>
</dbReference>
<dbReference type="FunFam" id="2.40.30.20:FF:000003">
    <property type="entry name" value="Riboflavin synthase, alpha subunit"/>
    <property type="match status" value="1"/>
</dbReference>
<dbReference type="Pfam" id="PF00677">
    <property type="entry name" value="Lum_binding"/>
    <property type="match status" value="2"/>
</dbReference>
<feature type="domain" description="Lumazine-binding" evidence="12">
    <location>
        <begin position="96"/>
        <end position="192"/>
    </location>
</feature>
<organism evidence="14 16">
    <name type="scientific">Capnocytophaga sputigena</name>
    <dbReference type="NCBI Taxonomy" id="1019"/>
    <lineage>
        <taxon>Bacteria</taxon>
        <taxon>Pseudomonadati</taxon>
        <taxon>Bacteroidota</taxon>
        <taxon>Flavobacteriia</taxon>
        <taxon>Flavobacteriales</taxon>
        <taxon>Flavobacteriaceae</taxon>
        <taxon>Capnocytophaga</taxon>
    </lineage>
</organism>
<evidence type="ECO:0000256" key="3">
    <source>
        <dbReference type="ARBA" id="ARBA00004887"/>
    </source>
</evidence>